<evidence type="ECO:0000259" key="2">
    <source>
        <dbReference type="Pfam" id="PF10400"/>
    </source>
</evidence>
<feature type="domain" description="Transcription regulator PadR C-terminal" evidence="2">
    <location>
        <begin position="92"/>
        <end position="183"/>
    </location>
</feature>
<evidence type="ECO:0000313" key="4">
    <source>
        <dbReference type="Proteomes" id="UP000050465"/>
    </source>
</evidence>
<dbReference type="Gene3D" id="1.10.10.10">
    <property type="entry name" value="Winged helix-like DNA-binding domain superfamily/Winged helix DNA-binding domain"/>
    <property type="match status" value="1"/>
</dbReference>
<dbReference type="AlphaFoldDB" id="A0A0P7YSI9"/>
<dbReference type="STRING" id="1666911.HLUCCA11_18225"/>
<dbReference type="InterPro" id="IPR005149">
    <property type="entry name" value="Tscrpt_reg_PadR_N"/>
</dbReference>
<dbReference type="Gene3D" id="6.10.140.190">
    <property type="match status" value="1"/>
</dbReference>
<dbReference type="InterPro" id="IPR036388">
    <property type="entry name" value="WH-like_DNA-bd_sf"/>
</dbReference>
<evidence type="ECO:0000313" key="3">
    <source>
        <dbReference type="EMBL" id="KPQ33560.1"/>
    </source>
</evidence>
<accession>A0A0P7YSI9</accession>
<dbReference type="Proteomes" id="UP000050465">
    <property type="component" value="Unassembled WGS sequence"/>
</dbReference>
<dbReference type="SUPFAM" id="SSF46785">
    <property type="entry name" value="Winged helix' DNA-binding domain"/>
    <property type="match status" value="1"/>
</dbReference>
<gene>
    <name evidence="3" type="ORF">HLUCCA11_18225</name>
</gene>
<sequence>MALAHTILALLAKHPESGYDISKHFDEGLSCYWKATQQQVYRELGKMTKAHWVTFETIPQVGKPDKKIYRITELGWQELTRWYAEPTEPTPIREDLLVKVLIGYKMERQFLCQELHHRRKLHSEQLSLYREEEAIYLKEQAEHREHLDMNDIEMQFKYLTMKRGIANEVSWVTWCDEVIDFLEKC</sequence>
<proteinExistence type="predicted"/>
<dbReference type="InterPro" id="IPR036390">
    <property type="entry name" value="WH_DNA-bd_sf"/>
</dbReference>
<name>A0A0P7YSI9_9CYAN</name>
<dbReference type="PANTHER" id="PTHR43252">
    <property type="entry name" value="TRANSCRIPTIONAL REGULATOR YQJI"/>
    <property type="match status" value="1"/>
</dbReference>
<dbReference type="InterPro" id="IPR018309">
    <property type="entry name" value="Tscrpt_reg_PadR_C"/>
</dbReference>
<dbReference type="Pfam" id="PF03551">
    <property type="entry name" value="PadR"/>
    <property type="match status" value="1"/>
</dbReference>
<organism evidence="3 4">
    <name type="scientific">Phormidesmis priestleyi Ana</name>
    <dbReference type="NCBI Taxonomy" id="1666911"/>
    <lineage>
        <taxon>Bacteria</taxon>
        <taxon>Bacillati</taxon>
        <taxon>Cyanobacteriota</taxon>
        <taxon>Cyanophyceae</taxon>
        <taxon>Leptolyngbyales</taxon>
        <taxon>Leptolyngbyaceae</taxon>
        <taxon>Phormidesmis</taxon>
    </lineage>
</organism>
<evidence type="ECO:0000259" key="1">
    <source>
        <dbReference type="Pfam" id="PF03551"/>
    </source>
</evidence>
<dbReference type="PANTHER" id="PTHR43252:SF4">
    <property type="entry name" value="TRANSCRIPTIONAL REGULATORY PROTEIN"/>
    <property type="match status" value="1"/>
</dbReference>
<feature type="domain" description="Transcription regulator PadR N-terminal" evidence="1">
    <location>
        <begin position="7"/>
        <end position="80"/>
    </location>
</feature>
<reference evidence="3 4" key="1">
    <citation type="submission" date="2015-09" db="EMBL/GenBank/DDBJ databases">
        <title>Identification and resolution of microdiversity through metagenomic sequencing of parallel consortia.</title>
        <authorList>
            <person name="Nelson W.C."/>
            <person name="Romine M.F."/>
            <person name="Lindemann S.R."/>
        </authorList>
    </citation>
    <scope>NUCLEOTIDE SEQUENCE [LARGE SCALE GENOMIC DNA]</scope>
    <source>
        <strain evidence="3">Ana</strain>
    </source>
</reference>
<comment type="caution">
    <text evidence="3">The sequence shown here is derived from an EMBL/GenBank/DDBJ whole genome shotgun (WGS) entry which is preliminary data.</text>
</comment>
<protein>
    <submittedName>
        <fullName evidence="3">Putative transcriptional regulator</fullName>
    </submittedName>
</protein>
<dbReference type="EMBL" id="LJZR01000030">
    <property type="protein sequence ID" value="KPQ33560.1"/>
    <property type="molecule type" value="Genomic_DNA"/>
</dbReference>
<dbReference type="Pfam" id="PF10400">
    <property type="entry name" value="Vir_act_alpha_C"/>
    <property type="match status" value="1"/>
</dbReference>
<dbReference type="PATRIC" id="fig|1666911.3.peg.1417"/>